<dbReference type="Pfam" id="PF26563">
    <property type="entry name" value="Rv3660c_N"/>
    <property type="match status" value="1"/>
</dbReference>
<dbReference type="EMBL" id="BAABBE010000029">
    <property type="protein sequence ID" value="GAA3674835.1"/>
    <property type="molecule type" value="Genomic_DNA"/>
</dbReference>
<reference evidence="3" key="1">
    <citation type="journal article" date="2019" name="Int. J. Syst. Evol. Microbiol.">
        <title>The Global Catalogue of Microorganisms (GCM) 10K type strain sequencing project: providing services to taxonomists for standard genome sequencing and annotation.</title>
        <authorList>
            <consortium name="The Broad Institute Genomics Platform"/>
            <consortium name="The Broad Institute Genome Sequencing Center for Infectious Disease"/>
            <person name="Wu L."/>
            <person name="Ma J."/>
        </authorList>
    </citation>
    <scope>NUCLEOTIDE SEQUENCE [LARGE SCALE GENOMIC DNA]</scope>
    <source>
        <strain evidence="3">JCM 17494</strain>
    </source>
</reference>
<evidence type="ECO:0000259" key="1">
    <source>
        <dbReference type="Pfam" id="PF26563"/>
    </source>
</evidence>
<dbReference type="Proteomes" id="UP001500711">
    <property type="component" value="Unassembled WGS sequence"/>
</dbReference>
<keyword evidence="3" id="KW-1185">Reference proteome</keyword>
<sequence>MFVSTSALLITTRAELREAVALNTAGFKVTVRAPDRLALQVWSRAPAVLIDNYVAQAVTELGLPRRSSLHLLVDNGAQRHVWVNAVKLNVERVMVLPDAFPALKETVRAAGRDAPAVTVIAAPLDGRGHREAEGLRRLRGAGA</sequence>
<evidence type="ECO:0000313" key="3">
    <source>
        <dbReference type="Proteomes" id="UP001500711"/>
    </source>
</evidence>
<name>A0ABP7C364_9PSEU</name>
<evidence type="ECO:0000313" key="2">
    <source>
        <dbReference type="EMBL" id="GAA3674835.1"/>
    </source>
</evidence>
<protein>
    <recommendedName>
        <fullName evidence="1">Rv3660c-like CheY-like N-terminal domain-containing protein</fullName>
    </recommendedName>
</protein>
<feature type="domain" description="Rv3660c-like CheY-like N-terminal" evidence="1">
    <location>
        <begin position="15"/>
        <end position="112"/>
    </location>
</feature>
<proteinExistence type="predicted"/>
<comment type="caution">
    <text evidence="2">The sequence shown here is derived from an EMBL/GenBank/DDBJ whole genome shotgun (WGS) entry which is preliminary data.</text>
</comment>
<dbReference type="InterPro" id="IPR059050">
    <property type="entry name" value="Rv3660c_N"/>
</dbReference>
<gene>
    <name evidence="2" type="ORF">GCM10022267_72160</name>
</gene>
<organism evidence="2 3">
    <name type="scientific">Lentzea roselyniae</name>
    <dbReference type="NCBI Taxonomy" id="531940"/>
    <lineage>
        <taxon>Bacteria</taxon>
        <taxon>Bacillati</taxon>
        <taxon>Actinomycetota</taxon>
        <taxon>Actinomycetes</taxon>
        <taxon>Pseudonocardiales</taxon>
        <taxon>Pseudonocardiaceae</taxon>
        <taxon>Lentzea</taxon>
    </lineage>
</organism>
<accession>A0ABP7C364</accession>